<keyword evidence="1" id="KW-0175">Coiled coil</keyword>
<comment type="caution">
    <text evidence="3">The sequence shown here is derived from an EMBL/GenBank/DDBJ whole genome shotgun (WGS) entry which is preliminary data.</text>
</comment>
<organism evidence="3 4">
    <name type="scientific">Heterodera schachtii</name>
    <name type="common">Sugarbeet cyst nematode worm</name>
    <name type="synonym">Tylenchus schachtii</name>
    <dbReference type="NCBI Taxonomy" id="97005"/>
    <lineage>
        <taxon>Eukaryota</taxon>
        <taxon>Metazoa</taxon>
        <taxon>Ecdysozoa</taxon>
        <taxon>Nematoda</taxon>
        <taxon>Chromadorea</taxon>
        <taxon>Rhabditida</taxon>
        <taxon>Tylenchina</taxon>
        <taxon>Tylenchomorpha</taxon>
        <taxon>Tylenchoidea</taxon>
        <taxon>Heteroderidae</taxon>
        <taxon>Heteroderinae</taxon>
        <taxon>Heterodera</taxon>
    </lineage>
</organism>
<keyword evidence="2" id="KW-0732">Signal</keyword>
<protein>
    <submittedName>
        <fullName evidence="3">Uncharacterized protein</fullName>
    </submittedName>
</protein>
<dbReference type="Proteomes" id="UP001620645">
    <property type="component" value="Unassembled WGS sequence"/>
</dbReference>
<sequence length="186" mass="21518">MLLLPILLFVFSTALFVGSVQPNEEVEFIEGANYYRTKQILKAKIAEGYEIVSSANTGRKDYNSNPELFLWTLVKKDDDDNDDEKKKQNVDLMQKIDTLIEKIDNDKKEQHLDNFVGKVETLGHKFDILIEKIDQDRKEQQKSVDTLVEKINQDRKEQQKTVDTLVKAISSLVEQLDKKSGKLTLW</sequence>
<evidence type="ECO:0000313" key="3">
    <source>
        <dbReference type="EMBL" id="KAL3094809.1"/>
    </source>
</evidence>
<evidence type="ECO:0000256" key="2">
    <source>
        <dbReference type="SAM" id="SignalP"/>
    </source>
</evidence>
<evidence type="ECO:0000313" key="4">
    <source>
        <dbReference type="Proteomes" id="UP001620645"/>
    </source>
</evidence>
<proteinExistence type="predicted"/>
<evidence type="ECO:0000256" key="1">
    <source>
        <dbReference type="SAM" id="Coils"/>
    </source>
</evidence>
<keyword evidence="4" id="KW-1185">Reference proteome</keyword>
<feature type="chain" id="PRO_5044839091" evidence="2">
    <location>
        <begin position="23"/>
        <end position="186"/>
    </location>
</feature>
<dbReference type="AlphaFoldDB" id="A0ABD2JWL3"/>
<gene>
    <name evidence="3" type="ORF">niasHS_006104</name>
</gene>
<feature type="coiled-coil region" evidence="1">
    <location>
        <begin position="89"/>
        <end position="168"/>
    </location>
</feature>
<reference evidence="3 4" key="1">
    <citation type="submission" date="2024-10" db="EMBL/GenBank/DDBJ databases">
        <authorList>
            <person name="Kim D."/>
        </authorList>
    </citation>
    <scope>NUCLEOTIDE SEQUENCE [LARGE SCALE GENOMIC DNA]</scope>
    <source>
        <strain evidence="3">Taebaek</strain>
    </source>
</reference>
<accession>A0ABD2JWL3</accession>
<name>A0ABD2JWL3_HETSC</name>
<feature type="signal peptide" evidence="2">
    <location>
        <begin position="1"/>
        <end position="22"/>
    </location>
</feature>
<dbReference type="EMBL" id="JBICCN010000086">
    <property type="protein sequence ID" value="KAL3094809.1"/>
    <property type="molecule type" value="Genomic_DNA"/>
</dbReference>